<keyword evidence="3" id="KW-1185">Reference proteome</keyword>
<dbReference type="PROSITE" id="PS50053">
    <property type="entry name" value="UBIQUITIN_2"/>
    <property type="match status" value="2"/>
</dbReference>
<dbReference type="Gramene" id="C.cajan_07572.t">
    <property type="protein sequence ID" value="C.cajan_07572.t.cds1"/>
    <property type="gene ID" value="C.cajan_07572"/>
</dbReference>
<dbReference type="InterPro" id="IPR000626">
    <property type="entry name" value="Ubiquitin-like_dom"/>
</dbReference>
<evidence type="ECO:0000313" key="2">
    <source>
        <dbReference type="EMBL" id="KYP75081.1"/>
    </source>
</evidence>
<dbReference type="InterPro" id="IPR029071">
    <property type="entry name" value="Ubiquitin-like_domsf"/>
</dbReference>
<dbReference type="AlphaFoldDB" id="A0A151U780"/>
<reference evidence="2 3" key="1">
    <citation type="journal article" date="2012" name="Nat. Biotechnol.">
        <title>Draft genome sequence of pigeonpea (Cajanus cajan), an orphan legume crop of resource-poor farmers.</title>
        <authorList>
            <person name="Varshney R.K."/>
            <person name="Chen W."/>
            <person name="Li Y."/>
            <person name="Bharti A.K."/>
            <person name="Saxena R.K."/>
            <person name="Schlueter J.A."/>
            <person name="Donoghue M.T."/>
            <person name="Azam S."/>
            <person name="Fan G."/>
            <person name="Whaley A.M."/>
            <person name="Farmer A.D."/>
            <person name="Sheridan J."/>
            <person name="Iwata A."/>
            <person name="Tuteja R."/>
            <person name="Penmetsa R.V."/>
            <person name="Wu W."/>
            <person name="Upadhyaya H.D."/>
            <person name="Yang S.P."/>
            <person name="Shah T."/>
            <person name="Saxena K.B."/>
            <person name="Michael T."/>
            <person name="McCombie W.R."/>
            <person name="Yang B."/>
            <person name="Zhang G."/>
            <person name="Yang H."/>
            <person name="Wang J."/>
            <person name="Spillane C."/>
            <person name="Cook D.R."/>
            <person name="May G.D."/>
            <person name="Xu X."/>
            <person name="Jackson S.A."/>
        </authorList>
    </citation>
    <scope>NUCLEOTIDE SEQUENCE [LARGE SCALE GENOMIC DNA]</scope>
    <source>
        <strain evidence="3">cv. Asha</strain>
    </source>
</reference>
<feature type="domain" description="Ubiquitin-like" evidence="1">
    <location>
        <begin position="20"/>
        <end position="94"/>
    </location>
</feature>
<dbReference type="SUPFAM" id="SSF54236">
    <property type="entry name" value="Ubiquitin-like"/>
    <property type="match status" value="2"/>
</dbReference>
<dbReference type="Pfam" id="PF00240">
    <property type="entry name" value="ubiquitin"/>
    <property type="match status" value="1"/>
</dbReference>
<feature type="domain" description="Ubiquitin-like" evidence="1">
    <location>
        <begin position="114"/>
        <end position="193"/>
    </location>
</feature>
<dbReference type="STRING" id="3821.A0A151U780"/>
<dbReference type="Gene3D" id="3.10.20.90">
    <property type="entry name" value="Phosphatidylinositol 3-kinase Catalytic Subunit, Chain A, domain 1"/>
    <property type="match status" value="2"/>
</dbReference>
<sequence length="193" mass="22699">MRVPQRMPLRQAMPLRRQRVEFTVKIVDSRARPFSIEMNLDDTILQLKDKISMMKTRQKLKLQEMSVRLKSGEELHDHCSLRDCGMLNISHVYVHKTLPQQPRLSSAAFGPKMLKLMVVLKGGTHKIPIEVNSLNRVEELKFELEKFHKHLLPENGRYFFTYQKKGYVMSDTHAFSWYMIEDGDTIQITPQQE</sequence>
<accession>A0A151U780</accession>
<name>A0A151U780_CAJCA</name>
<evidence type="ECO:0000313" key="3">
    <source>
        <dbReference type="Proteomes" id="UP000075243"/>
    </source>
</evidence>
<dbReference type="Proteomes" id="UP000075243">
    <property type="component" value="Chromosome 2"/>
</dbReference>
<dbReference type="CDD" id="cd17039">
    <property type="entry name" value="Ubl_ubiquitin_like"/>
    <property type="match status" value="1"/>
</dbReference>
<dbReference type="EMBL" id="CM003604">
    <property type="protein sequence ID" value="KYP75081.1"/>
    <property type="molecule type" value="Genomic_DNA"/>
</dbReference>
<proteinExistence type="predicted"/>
<gene>
    <name evidence="2" type="ORF">KK1_007779</name>
</gene>
<evidence type="ECO:0000259" key="1">
    <source>
        <dbReference type="PROSITE" id="PS50053"/>
    </source>
</evidence>
<organism evidence="2 3">
    <name type="scientific">Cajanus cajan</name>
    <name type="common">Pigeon pea</name>
    <name type="synonym">Cajanus indicus</name>
    <dbReference type="NCBI Taxonomy" id="3821"/>
    <lineage>
        <taxon>Eukaryota</taxon>
        <taxon>Viridiplantae</taxon>
        <taxon>Streptophyta</taxon>
        <taxon>Embryophyta</taxon>
        <taxon>Tracheophyta</taxon>
        <taxon>Spermatophyta</taxon>
        <taxon>Magnoliopsida</taxon>
        <taxon>eudicotyledons</taxon>
        <taxon>Gunneridae</taxon>
        <taxon>Pentapetalae</taxon>
        <taxon>rosids</taxon>
        <taxon>fabids</taxon>
        <taxon>Fabales</taxon>
        <taxon>Fabaceae</taxon>
        <taxon>Papilionoideae</taxon>
        <taxon>50 kb inversion clade</taxon>
        <taxon>NPAAA clade</taxon>
        <taxon>indigoferoid/millettioid clade</taxon>
        <taxon>Phaseoleae</taxon>
        <taxon>Cajanus</taxon>
    </lineage>
</organism>
<protein>
    <recommendedName>
        <fullName evidence="1">Ubiquitin-like domain-containing protein</fullName>
    </recommendedName>
</protein>